<comment type="caution">
    <text evidence="1">The sequence shown here is derived from an EMBL/GenBank/DDBJ whole genome shotgun (WGS) entry which is preliminary data.</text>
</comment>
<keyword evidence="2" id="KW-1185">Reference proteome</keyword>
<dbReference type="EMBL" id="VFMN01000001">
    <property type="protein sequence ID" value="TQJ07017.1"/>
    <property type="molecule type" value="Genomic_DNA"/>
</dbReference>
<dbReference type="AlphaFoldDB" id="A0A542DV93"/>
<protein>
    <recommendedName>
        <fullName evidence="3">Excreted virulence factor EspC (Type VII ESX diderm)</fullName>
    </recommendedName>
</protein>
<organism evidence="1 2">
    <name type="scientific">Lapillicoccus jejuensis</name>
    <dbReference type="NCBI Taxonomy" id="402171"/>
    <lineage>
        <taxon>Bacteria</taxon>
        <taxon>Bacillati</taxon>
        <taxon>Actinomycetota</taxon>
        <taxon>Actinomycetes</taxon>
        <taxon>Micrococcales</taxon>
        <taxon>Intrasporangiaceae</taxon>
        <taxon>Lapillicoccus</taxon>
    </lineage>
</organism>
<name>A0A542DV93_9MICO</name>
<proteinExistence type="predicted"/>
<evidence type="ECO:0000313" key="1">
    <source>
        <dbReference type="EMBL" id="TQJ07017.1"/>
    </source>
</evidence>
<evidence type="ECO:0008006" key="3">
    <source>
        <dbReference type="Google" id="ProtNLM"/>
    </source>
</evidence>
<dbReference type="OrthoDB" id="3262422at2"/>
<accession>A0A542DV93</accession>
<reference evidence="1 2" key="1">
    <citation type="submission" date="2019-06" db="EMBL/GenBank/DDBJ databases">
        <title>Sequencing the genomes of 1000 actinobacteria strains.</title>
        <authorList>
            <person name="Klenk H.-P."/>
        </authorList>
    </citation>
    <scope>NUCLEOTIDE SEQUENCE [LARGE SCALE GENOMIC DNA]</scope>
    <source>
        <strain evidence="1 2">DSM 18607</strain>
    </source>
</reference>
<gene>
    <name evidence="1" type="ORF">FB458_0063</name>
</gene>
<dbReference type="Proteomes" id="UP000317893">
    <property type="component" value="Unassembled WGS sequence"/>
</dbReference>
<evidence type="ECO:0000313" key="2">
    <source>
        <dbReference type="Proteomes" id="UP000317893"/>
    </source>
</evidence>
<sequence>MRDHGGGGLTYEVLVEQLGEAAGDVRAVTQLAQAGEVETMAQGIDLGHSRLTHVLWEFCGRWDRGLSLLVGDSTAMADALESTAQDYAEGEAATAQLYLGAGG</sequence>
<dbReference type="RefSeq" id="WP_141845769.1">
    <property type="nucleotide sequence ID" value="NZ_BAAAPR010000018.1"/>
</dbReference>